<proteinExistence type="predicted"/>
<dbReference type="STRING" id="887929.HMP0721_2387"/>
<protein>
    <submittedName>
        <fullName evidence="2">Uncharacterized protein</fullName>
    </submittedName>
</protein>
<evidence type="ECO:0000313" key="3">
    <source>
        <dbReference type="Proteomes" id="UP000004754"/>
    </source>
</evidence>
<dbReference type="HOGENOM" id="CLU_2684968_0_0_9"/>
<evidence type="ECO:0000313" key="2">
    <source>
        <dbReference type="EMBL" id="EFV00570.1"/>
    </source>
</evidence>
<keyword evidence="3" id="KW-1185">Reference proteome</keyword>
<dbReference type="Proteomes" id="UP000004754">
    <property type="component" value="Unassembled WGS sequence"/>
</dbReference>
<dbReference type="EMBL" id="AEQN01000033">
    <property type="protein sequence ID" value="EFV00570.1"/>
    <property type="molecule type" value="Genomic_DNA"/>
</dbReference>
<feature type="region of interest" description="Disordered" evidence="1">
    <location>
        <begin position="1"/>
        <end position="47"/>
    </location>
</feature>
<sequence length="74" mass="8417">MKGSQLADDSHGFRRIFDVQGPKERRKQRREKPKRRRSATPQSGKSEKGFAAFCCLRVRASRSKGPAALLRTET</sequence>
<evidence type="ECO:0000256" key="1">
    <source>
        <dbReference type="SAM" id="MobiDB-lite"/>
    </source>
</evidence>
<accession>E6MK51</accession>
<feature type="compositionally biased region" description="Basic residues" evidence="1">
    <location>
        <begin position="24"/>
        <end position="38"/>
    </location>
</feature>
<reference evidence="2 3" key="1">
    <citation type="submission" date="2010-12" db="EMBL/GenBank/DDBJ databases">
        <authorList>
            <person name="Muzny D."/>
            <person name="Qin X."/>
            <person name="Deng J."/>
            <person name="Jiang H."/>
            <person name="Liu Y."/>
            <person name="Qu J."/>
            <person name="Song X.-Z."/>
            <person name="Zhang L."/>
            <person name="Thornton R."/>
            <person name="Coyle M."/>
            <person name="Francisco L."/>
            <person name="Jackson L."/>
            <person name="Javaid M."/>
            <person name="Korchina V."/>
            <person name="Kovar C."/>
            <person name="Mata R."/>
            <person name="Mathew T."/>
            <person name="Ngo R."/>
            <person name="Nguyen L."/>
            <person name="Nguyen N."/>
            <person name="Okwuonu G."/>
            <person name="Ongeri F."/>
            <person name="Pham C."/>
            <person name="Simmons D."/>
            <person name="Wilczek-Boney K."/>
            <person name="Hale W."/>
            <person name="Jakkamsetti A."/>
            <person name="Pham P."/>
            <person name="Ruth R."/>
            <person name="San Lucas F."/>
            <person name="Warren J."/>
            <person name="Zhang J."/>
            <person name="Zhao Z."/>
            <person name="Zhou C."/>
            <person name="Zhu D."/>
            <person name="Lee S."/>
            <person name="Bess C."/>
            <person name="Blankenburg K."/>
            <person name="Forbes L."/>
            <person name="Fu Q."/>
            <person name="Gubbala S."/>
            <person name="Hirani K."/>
            <person name="Jayaseelan J.C."/>
            <person name="Lara F."/>
            <person name="Munidasa M."/>
            <person name="Palculict T."/>
            <person name="Patil S."/>
            <person name="Pu L.-L."/>
            <person name="Saada N."/>
            <person name="Tang L."/>
            <person name="Weissenberger G."/>
            <person name="Zhu Y."/>
            <person name="Hemphill L."/>
            <person name="Shang Y."/>
            <person name="Youmans B."/>
            <person name="Ayvaz T."/>
            <person name="Ross M."/>
            <person name="Santibanez J."/>
            <person name="Aqrawi P."/>
            <person name="Gross S."/>
            <person name="Joshi V."/>
            <person name="Fowler G."/>
            <person name="Nazareth L."/>
            <person name="Reid J."/>
            <person name="Worley K."/>
            <person name="Petrosino J."/>
            <person name="Highlander S."/>
            <person name="Gibbs R."/>
        </authorList>
    </citation>
    <scope>NUCLEOTIDE SEQUENCE [LARGE SCALE GENOMIC DNA]</scope>
    <source>
        <strain evidence="2 3">ATCC 23263</strain>
    </source>
</reference>
<name>E6MK51_9FIRM</name>
<gene>
    <name evidence="2" type="ORF">HMP0721_2387</name>
</gene>
<dbReference type="AlphaFoldDB" id="E6MK51"/>
<organism evidence="2 3">
    <name type="scientific">Pseudoramibacter alactolyticus ATCC 23263</name>
    <dbReference type="NCBI Taxonomy" id="887929"/>
    <lineage>
        <taxon>Bacteria</taxon>
        <taxon>Bacillati</taxon>
        <taxon>Bacillota</taxon>
        <taxon>Clostridia</taxon>
        <taxon>Eubacteriales</taxon>
        <taxon>Eubacteriaceae</taxon>
        <taxon>Pseudoramibacter</taxon>
    </lineage>
</organism>
<comment type="caution">
    <text evidence="2">The sequence shown here is derived from an EMBL/GenBank/DDBJ whole genome shotgun (WGS) entry which is preliminary data.</text>
</comment>
<feature type="compositionally biased region" description="Basic and acidic residues" evidence="1">
    <location>
        <begin position="8"/>
        <end position="23"/>
    </location>
</feature>